<sequence>MNPLSRRKFIATFGIAASTVLLNNCTSKPLANDLLQPTPITNISDNPEIQSVRLGIIPSFEVAPLLVAQHKKLFAKYGMTDVELVPFQSWADISDRTEIGTELGTNSDGIDGGHFYSPLPEMMNEGINPNKRKTAMYMLMRLHTHGGYIVVSKRLKPFGIQIQRAPFSPWQDVAKLFGSPMNCAIAELGTNYDLWLRYWLASMNVVPKLNIDVLAIPFAEMSNQIKRSRADLLCLDSWHMLKLLEANLTYPAIATGEIWRNHPGECLAMRADWVDKYPIATQALLQGIMEAQIWCDNPANERELNTLIALSFSNGANLITEPLKMFSQLFKNSPQQTKGILRANSSKNSPNPLAIKYWSNDGISVSYPYKSHDLWFLNEYRRWQLLPDNFEIKETIDAVNREDLWKNAAKAIGVPDTNIPISTSRGVEVFFDGSSFDPNSSQ</sequence>
<dbReference type="EMBL" id="JAAVJL010000001">
    <property type="protein sequence ID" value="NMF57470.1"/>
    <property type="molecule type" value="Genomic_DNA"/>
</dbReference>
<dbReference type="PANTHER" id="PTHR30024:SF7">
    <property type="entry name" value="NITRATE_NITRITE BINDING PROTEIN NRTA"/>
    <property type="match status" value="1"/>
</dbReference>
<organism evidence="1 2">
    <name type="scientific">Pseudanabaena yagii GIHE-NHR1</name>
    <dbReference type="NCBI Taxonomy" id="2722753"/>
    <lineage>
        <taxon>Bacteria</taxon>
        <taxon>Bacillati</taxon>
        <taxon>Cyanobacteriota</taxon>
        <taxon>Cyanophyceae</taxon>
        <taxon>Pseudanabaenales</taxon>
        <taxon>Pseudanabaenaceae</taxon>
        <taxon>Pseudanabaena</taxon>
        <taxon>Pseudanabaena yagii</taxon>
    </lineage>
</organism>
<comment type="caution">
    <text evidence="1">The sequence shown here is derived from an EMBL/GenBank/DDBJ whole genome shotgun (WGS) entry which is preliminary data.</text>
</comment>
<protein>
    <submittedName>
        <fullName evidence="1">ABC transporter substrate-binding protein</fullName>
    </submittedName>
</protein>
<dbReference type="Gene3D" id="3.40.190.10">
    <property type="entry name" value="Periplasmic binding protein-like II"/>
    <property type="match status" value="2"/>
</dbReference>
<accession>A0ABX1LMV8</accession>
<proteinExistence type="predicted"/>
<keyword evidence="2" id="KW-1185">Reference proteome</keyword>
<dbReference type="Proteomes" id="UP000738376">
    <property type="component" value="Unassembled WGS sequence"/>
</dbReference>
<dbReference type="PANTHER" id="PTHR30024">
    <property type="entry name" value="ALIPHATIC SULFONATES-BINDING PROTEIN-RELATED"/>
    <property type="match status" value="1"/>
</dbReference>
<dbReference type="Pfam" id="PF13379">
    <property type="entry name" value="NMT1_2"/>
    <property type="match status" value="1"/>
</dbReference>
<dbReference type="SUPFAM" id="SSF53850">
    <property type="entry name" value="Periplasmic binding protein-like II"/>
    <property type="match status" value="1"/>
</dbReference>
<gene>
    <name evidence="1" type="ORF">HC246_05400</name>
</gene>
<name>A0ABX1LMV8_9CYAN</name>
<evidence type="ECO:0000313" key="1">
    <source>
        <dbReference type="EMBL" id="NMF57470.1"/>
    </source>
</evidence>
<evidence type="ECO:0000313" key="2">
    <source>
        <dbReference type="Proteomes" id="UP000738376"/>
    </source>
</evidence>
<dbReference type="RefSeq" id="WP_169362497.1">
    <property type="nucleotide sequence ID" value="NZ_JAAVJL010000001.1"/>
</dbReference>
<reference evidence="1 2" key="1">
    <citation type="submission" date="2020-03" db="EMBL/GenBank/DDBJ databases">
        <title>Draft Genome Sequence of 2-Methylisoborneol Producing Pseudanabaena yagii Strain GIHE-NHR1 Isolated from North Han River in South Korea.</title>
        <authorList>
            <person name="Jeong J."/>
        </authorList>
    </citation>
    <scope>NUCLEOTIDE SEQUENCE [LARGE SCALE GENOMIC DNA]</scope>
    <source>
        <strain evidence="1 2">GIHE-NHR1</strain>
    </source>
</reference>